<evidence type="ECO:0000313" key="5">
    <source>
        <dbReference type="Proteomes" id="UP001596137"/>
    </source>
</evidence>
<evidence type="ECO:0000256" key="1">
    <source>
        <dbReference type="ARBA" id="ARBA00009013"/>
    </source>
</evidence>
<dbReference type="PROSITE" id="PS50801">
    <property type="entry name" value="STAS"/>
    <property type="match status" value="1"/>
</dbReference>
<comment type="caution">
    <text evidence="4">The sequence shown here is derived from an EMBL/GenBank/DDBJ whole genome shotgun (WGS) entry which is preliminary data.</text>
</comment>
<evidence type="ECO:0000259" key="3">
    <source>
        <dbReference type="PROSITE" id="PS50801"/>
    </source>
</evidence>
<dbReference type="InterPro" id="IPR036513">
    <property type="entry name" value="STAS_dom_sf"/>
</dbReference>
<name>A0ABW1NEP0_9ACTN</name>
<dbReference type="Pfam" id="PF01740">
    <property type="entry name" value="STAS"/>
    <property type="match status" value="1"/>
</dbReference>
<dbReference type="PANTHER" id="PTHR33495">
    <property type="entry name" value="ANTI-SIGMA FACTOR ANTAGONIST TM_1081-RELATED-RELATED"/>
    <property type="match status" value="1"/>
</dbReference>
<organism evidence="4 5">
    <name type="scientific">Sphaerisporangium aureirubrum</name>
    <dbReference type="NCBI Taxonomy" id="1544736"/>
    <lineage>
        <taxon>Bacteria</taxon>
        <taxon>Bacillati</taxon>
        <taxon>Actinomycetota</taxon>
        <taxon>Actinomycetes</taxon>
        <taxon>Streptosporangiales</taxon>
        <taxon>Streptosporangiaceae</taxon>
        <taxon>Sphaerisporangium</taxon>
    </lineage>
</organism>
<dbReference type="EMBL" id="JBHSRF010000011">
    <property type="protein sequence ID" value="MFC6081778.1"/>
    <property type="molecule type" value="Genomic_DNA"/>
</dbReference>
<reference evidence="5" key="1">
    <citation type="journal article" date="2019" name="Int. J. Syst. Evol. Microbiol.">
        <title>The Global Catalogue of Microorganisms (GCM) 10K type strain sequencing project: providing services to taxonomists for standard genome sequencing and annotation.</title>
        <authorList>
            <consortium name="The Broad Institute Genomics Platform"/>
            <consortium name="The Broad Institute Genome Sequencing Center for Infectious Disease"/>
            <person name="Wu L."/>
            <person name="Ma J."/>
        </authorList>
    </citation>
    <scope>NUCLEOTIDE SEQUENCE [LARGE SCALE GENOMIC DNA]</scope>
    <source>
        <strain evidence="5">JCM 30346</strain>
    </source>
</reference>
<dbReference type="InterPro" id="IPR003658">
    <property type="entry name" value="Anti-sigma_ant"/>
</dbReference>
<evidence type="ECO:0000313" key="4">
    <source>
        <dbReference type="EMBL" id="MFC6081778.1"/>
    </source>
</evidence>
<dbReference type="CDD" id="cd07043">
    <property type="entry name" value="STAS_anti-anti-sigma_factors"/>
    <property type="match status" value="1"/>
</dbReference>
<gene>
    <name evidence="4" type="ORF">ACFP1K_11470</name>
</gene>
<dbReference type="InterPro" id="IPR002645">
    <property type="entry name" value="STAS_dom"/>
</dbReference>
<feature type="domain" description="STAS" evidence="3">
    <location>
        <begin position="3"/>
        <end position="112"/>
    </location>
</feature>
<accession>A0ABW1NEP0</accession>
<protein>
    <recommendedName>
        <fullName evidence="2">Anti-sigma factor antagonist</fullName>
    </recommendedName>
</protein>
<dbReference type="PANTHER" id="PTHR33495:SF2">
    <property type="entry name" value="ANTI-SIGMA FACTOR ANTAGONIST TM_1081-RELATED"/>
    <property type="match status" value="1"/>
</dbReference>
<dbReference type="SUPFAM" id="SSF52091">
    <property type="entry name" value="SpoIIaa-like"/>
    <property type="match status" value="1"/>
</dbReference>
<dbReference type="Proteomes" id="UP001596137">
    <property type="component" value="Unassembled WGS sequence"/>
</dbReference>
<keyword evidence="5" id="KW-1185">Reference proteome</keyword>
<comment type="similarity">
    <text evidence="1 2">Belongs to the anti-sigma-factor antagonist family.</text>
</comment>
<proteinExistence type="inferred from homology"/>
<dbReference type="RefSeq" id="WP_380750392.1">
    <property type="nucleotide sequence ID" value="NZ_JBHSRF010000011.1"/>
</dbReference>
<dbReference type="Gene3D" id="3.30.750.24">
    <property type="entry name" value="STAS domain"/>
    <property type="match status" value="1"/>
</dbReference>
<sequence length="123" mass="13078">MPLTVHREHRDQFTVITMIGELDANGLGTLGEDLDLALCKGAPRLLFDMSELNFIDSSGLRLLVSACAQATRHGGTCALCSLRPMPRTIMNVTGLGAVFDIYPTKAAALAGGPLESPASRRLP</sequence>
<dbReference type="NCBIfam" id="TIGR00377">
    <property type="entry name" value="ant_ant_sig"/>
    <property type="match status" value="1"/>
</dbReference>
<evidence type="ECO:0000256" key="2">
    <source>
        <dbReference type="RuleBase" id="RU003749"/>
    </source>
</evidence>